<dbReference type="EMBL" id="FQXO01000008">
    <property type="protein sequence ID" value="SHH29684.1"/>
    <property type="molecule type" value="Genomic_DNA"/>
</dbReference>
<dbReference type="Proteomes" id="UP000183967">
    <property type="component" value="Unassembled WGS sequence"/>
</dbReference>
<keyword evidence="8" id="KW-0671">Queuosine biosynthesis</keyword>
<gene>
    <name evidence="8" type="primary">queE</name>
    <name evidence="10" type="ORF">SAMN02745135_00340</name>
</gene>
<keyword evidence="3 8" id="KW-0479">Metal-binding</keyword>
<evidence type="ECO:0000313" key="10">
    <source>
        <dbReference type="EMBL" id="SHH29684.1"/>
    </source>
</evidence>
<feature type="domain" description="Radical SAM core" evidence="9">
    <location>
        <begin position="17"/>
        <end position="205"/>
    </location>
</feature>
<feature type="binding site" evidence="8">
    <location>
        <position position="71"/>
    </location>
    <ligand>
        <name>S-adenosyl-L-methionine</name>
        <dbReference type="ChEBI" id="CHEBI:59789"/>
    </ligand>
</feature>
<dbReference type="PROSITE" id="PS51918">
    <property type="entry name" value="RADICAL_SAM"/>
    <property type="match status" value="1"/>
</dbReference>
<feature type="binding site" evidence="8">
    <location>
        <position position="34"/>
    </location>
    <ligand>
        <name>[4Fe-4S] cluster</name>
        <dbReference type="ChEBI" id="CHEBI:49883"/>
        <note>4Fe-4S-S-AdoMet</note>
    </ligand>
</feature>
<keyword evidence="4 8" id="KW-0460">Magnesium</keyword>
<comment type="similarity">
    <text evidence="8">Belongs to the radical SAM superfamily. 7-carboxy-7-deazaguanine synthase family.</text>
</comment>
<dbReference type="EC" id="4.3.99.3" evidence="8"/>
<name>A0A1M5RTW1_9FIRM</name>
<evidence type="ECO:0000256" key="8">
    <source>
        <dbReference type="HAMAP-Rule" id="MF_00917"/>
    </source>
</evidence>
<evidence type="ECO:0000256" key="6">
    <source>
        <dbReference type="ARBA" id="ARBA00023014"/>
    </source>
</evidence>
<accession>A0A1M5RTW1</accession>
<dbReference type="CDD" id="cd01335">
    <property type="entry name" value="Radical_SAM"/>
    <property type="match status" value="1"/>
</dbReference>
<evidence type="ECO:0000256" key="2">
    <source>
        <dbReference type="ARBA" id="ARBA00022691"/>
    </source>
</evidence>
<evidence type="ECO:0000256" key="7">
    <source>
        <dbReference type="ARBA" id="ARBA00023239"/>
    </source>
</evidence>
<dbReference type="HAMAP" id="MF_00917">
    <property type="entry name" value="QueE"/>
    <property type="match status" value="1"/>
</dbReference>
<keyword evidence="1 8" id="KW-0004">4Fe-4S</keyword>
<feature type="binding site" evidence="8">
    <location>
        <position position="26"/>
    </location>
    <ligand>
        <name>substrate</name>
    </ligand>
</feature>
<dbReference type="InterPro" id="IPR058240">
    <property type="entry name" value="rSAM_sf"/>
</dbReference>
<comment type="catalytic activity">
    <reaction evidence="8">
        <text>6-carboxy-5,6,7,8-tetrahydropterin + H(+) = 7-carboxy-7-carbaguanine + NH4(+)</text>
        <dbReference type="Rhea" id="RHEA:27974"/>
        <dbReference type="ChEBI" id="CHEBI:15378"/>
        <dbReference type="ChEBI" id="CHEBI:28938"/>
        <dbReference type="ChEBI" id="CHEBI:61032"/>
        <dbReference type="ChEBI" id="CHEBI:61036"/>
        <dbReference type="EC" id="4.3.99.3"/>
    </reaction>
</comment>
<protein>
    <recommendedName>
        <fullName evidence="8">7-carboxy-7-deazaguanine synthase</fullName>
        <shortName evidence="8">CDG synthase</shortName>
        <ecNumber evidence="8">4.3.99.3</ecNumber>
    </recommendedName>
    <alternativeName>
        <fullName evidence="8">Queuosine biosynthesis protein QueE</fullName>
    </alternativeName>
</protein>
<comment type="subunit">
    <text evidence="8">Homodimer.</text>
</comment>
<dbReference type="GO" id="GO:0051539">
    <property type="term" value="F:4 iron, 4 sulfur cluster binding"/>
    <property type="evidence" value="ECO:0007669"/>
    <property type="project" value="UniProtKB-UniRule"/>
</dbReference>
<reference evidence="11" key="1">
    <citation type="submission" date="2016-11" db="EMBL/GenBank/DDBJ databases">
        <authorList>
            <person name="Varghese N."/>
            <person name="Submissions S."/>
        </authorList>
    </citation>
    <scope>NUCLEOTIDE SEQUENCE [LARGE SCALE GENOMIC DNA]</scope>
    <source>
        <strain evidence="11">DSM 13643</strain>
    </source>
</reference>
<dbReference type="GO" id="GO:1904047">
    <property type="term" value="F:S-adenosyl-L-methionine binding"/>
    <property type="evidence" value="ECO:0007669"/>
    <property type="project" value="UniProtKB-UniRule"/>
</dbReference>
<evidence type="ECO:0000313" key="11">
    <source>
        <dbReference type="Proteomes" id="UP000183967"/>
    </source>
</evidence>
<sequence>MLKVNEIFLSIQGEGISTGLPTIFVRLTGCNLRCSYCDTTYSYNYGNHMTIQQVINKIESYGYKRVCITGGEPLLQKDIINLLEKLTDYEVNIETNGSIDISKYKLIEKHRFTMDVKTPTSNEHSKMRLSNFGYLRDNDEIKFVIGTFEDYNWSKEIIRKYYNKGIITFSPIYNMIEPKEIVNWILKDKLDVRFQLQLHKIIWNPDERGV</sequence>
<dbReference type="SFLD" id="SFLDS00029">
    <property type="entry name" value="Radical_SAM"/>
    <property type="match status" value="1"/>
</dbReference>
<dbReference type="UniPathway" id="UPA00391"/>
<comment type="pathway">
    <text evidence="8">Purine metabolism; 7-cyano-7-deazaguanine biosynthesis.</text>
</comment>
<evidence type="ECO:0000256" key="1">
    <source>
        <dbReference type="ARBA" id="ARBA00022485"/>
    </source>
</evidence>
<dbReference type="Pfam" id="PF04055">
    <property type="entry name" value="Radical_SAM"/>
    <property type="match status" value="1"/>
</dbReference>
<dbReference type="PIRSF" id="PIRSF000370">
    <property type="entry name" value="QueE"/>
    <property type="match status" value="1"/>
</dbReference>
<feature type="binding site" evidence="8">
    <location>
        <position position="39"/>
    </location>
    <ligand>
        <name>Mg(2+)</name>
        <dbReference type="ChEBI" id="CHEBI:18420"/>
    </ligand>
</feature>
<feature type="binding site" evidence="8">
    <location>
        <begin position="11"/>
        <end position="13"/>
    </location>
    <ligand>
        <name>substrate</name>
    </ligand>
</feature>
<dbReference type="InterPro" id="IPR024924">
    <property type="entry name" value="7-CO-7-deazaguanine_synth-like"/>
</dbReference>
<dbReference type="PANTHER" id="PTHR42836:SF1">
    <property type="entry name" value="7-CARBOXY-7-DEAZAGUANINE SYNTHASE"/>
    <property type="match status" value="1"/>
</dbReference>
<evidence type="ECO:0000256" key="3">
    <source>
        <dbReference type="ARBA" id="ARBA00022723"/>
    </source>
</evidence>
<dbReference type="SUPFAM" id="SSF102114">
    <property type="entry name" value="Radical SAM enzymes"/>
    <property type="match status" value="1"/>
</dbReference>
<feature type="binding site" evidence="8">
    <location>
        <position position="69"/>
    </location>
    <ligand>
        <name>substrate</name>
    </ligand>
</feature>
<dbReference type="GO" id="GO:0016840">
    <property type="term" value="F:carbon-nitrogen lyase activity"/>
    <property type="evidence" value="ECO:0007669"/>
    <property type="project" value="UniProtKB-UniRule"/>
</dbReference>
<dbReference type="AlphaFoldDB" id="A0A1M5RTW1"/>
<dbReference type="PANTHER" id="PTHR42836">
    <property type="entry name" value="7-CARBOXY-7-DEAZAGUANINE SYNTHASE"/>
    <property type="match status" value="1"/>
</dbReference>
<feature type="binding site" evidence="8">
    <location>
        <begin position="36"/>
        <end position="38"/>
    </location>
    <ligand>
        <name>S-adenosyl-L-methionine</name>
        <dbReference type="ChEBI" id="CHEBI:59789"/>
    </ligand>
</feature>
<dbReference type="GO" id="GO:0000287">
    <property type="term" value="F:magnesium ion binding"/>
    <property type="evidence" value="ECO:0007669"/>
    <property type="project" value="UniProtKB-UniRule"/>
</dbReference>
<dbReference type="InterPro" id="IPR013785">
    <property type="entry name" value="Aldolase_TIM"/>
</dbReference>
<keyword evidence="11" id="KW-1185">Reference proteome</keyword>
<evidence type="ECO:0000259" key="9">
    <source>
        <dbReference type="PROSITE" id="PS51918"/>
    </source>
</evidence>
<dbReference type="GO" id="GO:0008616">
    <property type="term" value="P:tRNA queuosine(34) biosynthetic process"/>
    <property type="evidence" value="ECO:0007669"/>
    <property type="project" value="UniProtKB-UniRule"/>
</dbReference>
<feature type="binding site" evidence="8">
    <location>
        <position position="30"/>
    </location>
    <ligand>
        <name>[4Fe-4S] cluster</name>
        <dbReference type="ChEBI" id="CHEBI:49883"/>
        <note>4Fe-4S-S-AdoMet</note>
    </ligand>
</feature>
<keyword evidence="2 8" id="KW-0949">S-adenosyl-L-methionine</keyword>
<feature type="binding site" evidence="8">
    <location>
        <position position="37"/>
    </location>
    <ligand>
        <name>[4Fe-4S] cluster</name>
        <dbReference type="ChEBI" id="CHEBI:49883"/>
        <note>4Fe-4S-S-AdoMet</note>
    </ligand>
</feature>
<dbReference type="Gene3D" id="3.20.20.70">
    <property type="entry name" value="Aldolase class I"/>
    <property type="match status" value="1"/>
</dbReference>
<dbReference type="RefSeq" id="WP_073194911.1">
    <property type="nucleotide sequence ID" value="NZ_FQXO01000008.1"/>
</dbReference>
<comment type="cofactor">
    <cofactor evidence="8">
        <name>S-adenosyl-L-methionine</name>
        <dbReference type="ChEBI" id="CHEBI:59789"/>
    </cofactor>
    <text evidence="8">Binds 1 S-adenosyl-L-methionine per subunit.</text>
</comment>
<dbReference type="SFLD" id="SFLDG01067">
    <property type="entry name" value="SPASM/twitch_domain_containing"/>
    <property type="match status" value="1"/>
</dbReference>
<keyword evidence="6 8" id="KW-0411">Iron-sulfur</keyword>
<dbReference type="OrthoDB" id="9792276at2"/>
<comment type="caution">
    <text evidence="8">Lacks conserved residue(s) required for the propagation of feature annotation.</text>
</comment>
<evidence type="ECO:0000256" key="5">
    <source>
        <dbReference type="ARBA" id="ARBA00023004"/>
    </source>
</evidence>
<organism evidence="10 11">
    <name type="scientific">Caloranaerobacter azorensis DSM 13643</name>
    <dbReference type="NCBI Taxonomy" id="1121264"/>
    <lineage>
        <taxon>Bacteria</taxon>
        <taxon>Bacillati</taxon>
        <taxon>Bacillota</taxon>
        <taxon>Tissierellia</taxon>
        <taxon>Tissierellales</taxon>
        <taxon>Thermohalobacteraceae</taxon>
        <taxon>Caloranaerobacter</taxon>
    </lineage>
</organism>
<keyword evidence="7 8" id="KW-0456">Lyase</keyword>
<evidence type="ECO:0000256" key="4">
    <source>
        <dbReference type="ARBA" id="ARBA00022842"/>
    </source>
</evidence>
<comment type="function">
    <text evidence="8">Catalyzes the complex heterocyclic radical-mediated conversion of 6-carboxy-5,6,7,8-tetrahydropterin (CPH4) to 7-carboxy-7-deazaguanine (CDG), a step common to the biosynthetic pathways of all 7-deazapurine-containing compounds.</text>
</comment>
<keyword evidence="5 8" id="KW-0408">Iron</keyword>
<dbReference type="InterPro" id="IPR007197">
    <property type="entry name" value="rSAM"/>
</dbReference>
<proteinExistence type="inferred from homology"/>
<comment type="cofactor">
    <cofactor evidence="8">
        <name>Mg(2+)</name>
        <dbReference type="ChEBI" id="CHEBI:18420"/>
    </cofactor>
</comment>
<comment type="cofactor">
    <cofactor evidence="8">
        <name>[4Fe-4S] cluster</name>
        <dbReference type="ChEBI" id="CHEBI:49883"/>
    </cofactor>
    <text evidence="8">Binds 1 [4Fe-4S] cluster. The cluster is coordinated with 3 cysteines and an exchangeable S-adenosyl-L-methionine.</text>
</comment>